<keyword evidence="5" id="KW-1185">Reference proteome</keyword>
<dbReference type="Gene3D" id="3.30.200.20">
    <property type="entry name" value="Phosphorylase Kinase, domain 1"/>
    <property type="match status" value="1"/>
</dbReference>
<dbReference type="GO" id="GO:0005634">
    <property type="term" value="C:nucleus"/>
    <property type="evidence" value="ECO:0007669"/>
    <property type="project" value="TreeGrafter"/>
</dbReference>
<dbReference type="AlphaFoldDB" id="A0AA38G448"/>
<reference evidence="4 5" key="1">
    <citation type="journal article" date="2021" name="Nat. Plants">
        <title>The Taxus genome provides insights into paclitaxel biosynthesis.</title>
        <authorList>
            <person name="Xiong X."/>
            <person name="Gou J."/>
            <person name="Liao Q."/>
            <person name="Li Y."/>
            <person name="Zhou Q."/>
            <person name="Bi G."/>
            <person name="Li C."/>
            <person name="Du R."/>
            <person name="Wang X."/>
            <person name="Sun T."/>
            <person name="Guo L."/>
            <person name="Liang H."/>
            <person name="Lu P."/>
            <person name="Wu Y."/>
            <person name="Zhang Z."/>
            <person name="Ro D.K."/>
            <person name="Shang Y."/>
            <person name="Huang S."/>
            <person name="Yan J."/>
        </authorList>
    </citation>
    <scope>NUCLEOTIDE SEQUENCE [LARGE SCALE GENOMIC DNA]</scope>
    <source>
        <strain evidence="4">Ta-2019</strain>
    </source>
</reference>
<proteinExistence type="predicted"/>
<keyword evidence="1" id="KW-0547">Nucleotide-binding</keyword>
<dbReference type="PROSITE" id="PS50011">
    <property type="entry name" value="PROTEIN_KINASE_DOM"/>
    <property type="match status" value="1"/>
</dbReference>
<dbReference type="GO" id="GO:0005524">
    <property type="term" value="F:ATP binding"/>
    <property type="evidence" value="ECO:0007669"/>
    <property type="project" value="UniProtKB-KW"/>
</dbReference>
<protein>
    <recommendedName>
        <fullName evidence="3">Protein kinase domain-containing protein</fullName>
    </recommendedName>
</protein>
<dbReference type="EMBL" id="JAHRHJ020000005">
    <property type="protein sequence ID" value="KAH9315917.1"/>
    <property type="molecule type" value="Genomic_DNA"/>
</dbReference>
<sequence length="179" mass="20178">MASVGYMLLRYVSNGSYRVMVKALSLEEGKIITIKTSSYSSVVEKESSILNNLSPNEYVVRILGQGKAEIVNECFLEELIGNGHTSPSMNANEVVYIIVEFMDMDLHSLIKSRRRILHGGGYIKYNSQVQVRSLMWKLFNGVAYYHKKGITHRDINPPNYLLSISKINGVIKLKLADFG</sequence>
<evidence type="ECO:0000256" key="2">
    <source>
        <dbReference type="ARBA" id="ARBA00022840"/>
    </source>
</evidence>
<feature type="domain" description="Protein kinase" evidence="3">
    <location>
        <begin position="6"/>
        <end position="179"/>
    </location>
</feature>
<dbReference type="InterPro" id="IPR050108">
    <property type="entry name" value="CDK"/>
</dbReference>
<keyword evidence="2" id="KW-0067">ATP-binding</keyword>
<dbReference type="Gene3D" id="1.10.510.10">
    <property type="entry name" value="Transferase(Phosphotransferase) domain 1"/>
    <property type="match status" value="1"/>
</dbReference>
<dbReference type="Pfam" id="PF00069">
    <property type="entry name" value="Pkinase"/>
    <property type="match status" value="1"/>
</dbReference>
<accession>A0AA38G448</accession>
<dbReference type="PANTHER" id="PTHR24056">
    <property type="entry name" value="CELL DIVISION PROTEIN KINASE"/>
    <property type="match status" value="1"/>
</dbReference>
<dbReference type="InterPro" id="IPR000719">
    <property type="entry name" value="Prot_kinase_dom"/>
</dbReference>
<dbReference type="InterPro" id="IPR011009">
    <property type="entry name" value="Kinase-like_dom_sf"/>
</dbReference>
<name>A0AA38G448_TAXCH</name>
<comment type="caution">
    <text evidence="4">The sequence shown here is derived from an EMBL/GenBank/DDBJ whole genome shotgun (WGS) entry which is preliminary data.</text>
</comment>
<evidence type="ECO:0000313" key="4">
    <source>
        <dbReference type="EMBL" id="KAH9315917.1"/>
    </source>
</evidence>
<organism evidence="4 5">
    <name type="scientific">Taxus chinensis</name>
    <name type="common">Chinese yew</name>
    <name type="synonym">Taxus wallichiana var. chinensis</name>
    <dbReference type="NCBI Taxonomy" id="29808"/>
    <lineage>
        <taxon>Eukaryota</taxon>
        <taxon>Viridiplantae</taxon>
        <taxon>Streptophyta</taxon>
        <taxon>Embryophyta</taxon>
        <taxon>Tracheophyta</taxon>
        <taxon>Spermatophyta</taxon>
        <taxon>Pinopsida</taxon>
        <taxon>Pinidae</taxon>
        <taxon>Conifers II</taxon>
        <taxon>Cupressales</taxon>
        <taxon>Taxaceae</taxon>
        <taxon>Taxus</taxon>
    </lineage>
</organism>
<evidence type="ECO:0000259" key="3">
    <source>
        <dbReference type="PROSITE" id="PS50011"/>
    </source>
</evidence>
<gene>
    <name evidence="4" type="ORF">KI387_024544</name>
</gene>
<dbReference type="SUPFAM" id="SSF56112">
    <property type="entry name" value="Protein kinase-like (PK-like)"/>
    <property type="match status" value="1"/>
</dbReference>
<dbReference type="GO" id="GO:0004674">
    <property type="term" value="F:protein serine/threonine kinase activity"/>
    <property type="evidence" value="ECO:0007669"/>
    <property type="project" value="TreeGrafter"/>
</dbReference>
<evidence type="ECO:0000256" key="1">
    <source>
        <dbReference type="ARBA" id="ARBA00022741"/>
    </source>
</evidence>
<evidence type="ECO:0000313" key="5">
    <source>
        <dbReference type="Proteomes" id="UP000824469"/>
    </source>
</evidence>
<dbReference type="Proteomes" id="UP000824469">
    <property type="component" value="Unassembled WGS sequence"/>
</dbReference>